<dbReference type="AlphaFoldDB" id="A0A395NUX0"/>
<gene>
    <name evidence="1" type="ORF">TARUN_2377</name>
</gene>
<dbReference type="EMBL" id="PXOA01000138">
    <property type="protein sequence ID" value="RFU79783.1"/>
    <property type="molecule type" value="Genomic_DNA"/>
</dbReference>
<dbReference type="Proteomes" id="UP000266272">
    <property type="component" value="Unassembled WGS sequence"/>
</dbReference>
<protein>
    <submittedName>
        <fullName evidence="1">Uncharacterized protein</fullName>
    </submittedName>
</protein>
<keyword evidence="2" id="KW-1185">Reference proteome</keyword>
<organism evidence="1 2">
    <name type="scientific">Trichoderma arundinaceum</name>
    <dbReference type="NCBI Taxonomy" id="490622"/>
    <lineage>
        <taxon>Eukaryota</taxon>
        <taxon>Fungi</taxon>
        <taxon>Dikarya</taxon>
        <taxon>Ascomycota</taxon>
        <taxon>Pezizomycotina</taxon>
        <taxon>Sordariomycetes</taxon>
        <taxon>Hypocreomycetidae</taxon>
        <taxon>Hypocreales</taxon>
        <taxon>Hypocreaceae</taxon>
        <taxon>Trichoderma</taxon>
    </lineage>
</organism>
<name>A0A395NUX0_TRIAR</name>
<accession>A0A395NUX0</accession>
<evidence type="ECO:0000313" key="1">
    <source>
        <dbReference type="EMBL" id="RFU79783.1"/>
    </source>
</evidence>
<reference evidence="1 2" key="1">
    <citation type="journal article" date="2018" name="PLoS Pathog.">
        <title>Evolution of structural diversity of trichothecenes, a family of toxins produced by plant pathogenic and entomopathogenic fungi.</title>
        <authorList>
            <person name="Proctor R.H."/>
            <person name="McCormick S.P."/>
            <person name="Kim H.S."/>
            <person name="Cardoza R.E."/>
            <person name="Stanley A.M."/>
            <person name="Lindo L."/>
            <person name="Kelly A."/>
            <person name="Brown D.W."/>
            <person name="Lee T."/>
            <person name="Vaughan M.M."/>
            <person name="Alexander N.J."/>
            <person name="Busman M."/>
            <person name="Gutierrez S."/>
        </authorList>
    </citation>
    <scope>NUCLEOTIDE SEQUENCE [LARGE SCALE GENOMIC DNA]</scope>
    <source>
        <strain evidence="1 2">IBT 40837</strain>
    </source>
</reference>
<comment type="caution">
    <text evidence="1">The sequence shown here is derived from an EMBL/GenBank/DDBJ whole genome shotgun (WGS) entry which is preliminary data.</text>
</comment>
<proteinExistence type="predicted"/>
<sequence>MAANQSTEETASKPDVAQASVNYQIQQWLSQPSDQDPWTLISSDALSARRVDLPITVEENNGDTPSCCATQGSALECHKGAAEKTPDQQ</sequence>
<evidence type="ECO:0000313" key="2">
    <source>
        <dbReference type="Proteomes" id="UP000266272"/>
    </source>
</evidence>